<accession>K9GCK4</accession>
<organism evidence="2 3">
    <name type="scientific">Penicillium digitatum (strain Pd1 / CECT 20795)</name>
    <name type="common">Green mold</name>
    <dbReference type="NCBI Taxonomy" id="1170230"/>
    <lineage>
        <taxon>Eukaryota</taxon>
        <taxon>Fungi</taxon>
        <taxon>Dikarya</taxon>
        <taxon>Ascomycota</taxon>
        <taxon>Pezizomycotina</taxon>
        <taxon>Eurotiomycetes</taxon>
        <taxon>Eurotiomycetidae</taxon>
        <taxon>Eurotiales</taxon>
        <taxon>Aspergillaceae</taxon>
        <taxon>Penicillium</taxon>
    </lineage>
</organism>
<dbReference type="KEGG" id="pdp:PDIP_51750"/>
<gene>
    <name evidence="2" type="ORF">PDIP_51750</name>
</gene>
<evidence type="ECO:0000256" key="1">
    <source>
        <dbReference type="SAM" id="MobiDB-lite"/>
    </source>
</evidence>
<reference evidence="3" key="1">
    <citation type="journal article" date="2012" name="BMC Genomics">
        <title>Genome sequence of the necrotrophic fungus Penicillium digitatum, the main postharvest pathogen of citrus.</title>
        <authorList>
            <person name="Marcet-Houben M."/>
            <person name="Ballester A.-R."/>
            <person name="de la Fuente B."/>
            <person name="Harries E."/>
            <person name="Marcos J.F."/>
            <person name="Gonzalez-Candelas L."/>
            <person name="Gabaldon T."/>
        </authorList>
    </citation>
    <scope>NUCLEOTIDE SEQUENCE [LARGE SCALE GENOMIC DNA]</scope>
    <source>
        <strain evidence="3">Pd1 / CECT 20795</strain>
    </source>
</reference>
<sequence length="224" mass="24430">MADLGGQRSRNYRPHGPASSTQRDAAYSDIFGGAPPAGRSHTMNSQTPQFSQARAHTMSSHVTQPQFQRPPPPPTRQMPNGQGPPSAPPNGYPIPPQSGQYQAYNPGASATMSSYQPPRHNPNTQQRFAAYPRPQRLESRPSPTPQYPDLRDFNRAMPPPALNSDSSRSRSMAKLSGPPYQTPQATSITHLPLPLAVSSIMLGPRSHSSVDLSQKNMRTNELCL</sequence>
<feature type="compositionally biased region" description="Polar residues" evidence="1">
    <location>
        <begin position="97"/>
        <end position="127"/>
    </location>
</feature>
<dbReference type="HOGENOM" id="CLU_1235392_0_0_1"/>
<feature type="compositionally biased region" description="Pro residues" evidence="1">
    <location>
        <begin position="85"/>
        <end position="96"/>
    </location>
</feature>
<dbReference type="OrthoDB" id="10546941at2759"/>
<dbReference type="Proteomes" id="UP000009886">
    <property type="component" value="Unassembled WGS sequence"/>
</dbReference>
<proteinExistence type="predicted"/>
<feature type="compositionally biased region" description="Polar residues" evidence="1">
    <location>
        <begin position="41"/>
        <end position="62"/>
    </location>
</feature>
<evidence type="ECO:0000313" key="2">
    <source>
        <dbReference type="EMBL" id="EKV12588.1"/>
    </source>
</evidence>
<comment type="caution">
    <text evidence="2">The sequence shown here is derived from an EMBL/GenBank/DDBJ whole genome shotgun (WGS) entry which is preliminary data.</text>
</comment>
<feature type="region of interest" description="Disordered" evidence="1">
    <location>
        <begin position="1"/>
        <end position="186"/>
    </location>
</feature>
<evidence type="ECO:0000313" key="3">
    <source>
        <dbReference type="Proteomes" id="UP000009886"/>
    </source>
</evidence>
<protein>
    <submittedName>
        <fullName evidence="2">Uncharacterized protein</fullName>
    </submittedName>
</protein>
<dbReference type="AlphaFoldDB" id="K9GCK4"/>
<dbReference type="VEuPathDB" id="FungiDB:PDIP_51750"/>
<dbReference type="EMBL" id="AKCU01000346">
    <property type="protein sequence ID" value="EKV12588.1"/>
    <property type="molecule type" value="Genomic_DNA"/>
</dbReference>
<name>K9GCK4_PEND1</name>